<proteinExistence type="predicted"/>
<evidence type="ECO:0000313" key="2">
    <source>
        <dbReference type="EMBL" id="GBE89212.1"/>
    </source>
</evidence>
<dbReference type="RefSeq" id="XP_027620125.1">
    <property type="nucleotide sequence ID" value="XM_027764324.1"/>
</dbReference>
<organism evidence="2 3">
    <name type="scientific">Sparassis crispa</name>
    <dbReference type="NCBI Taxonomy" id="139825"/>
    <lineage>
        <taxon>Eukaryota</taxon>
        <taxon>Fungi</taxon>
        <taxon>Dikarya</taxon>
        <taxon>Basidiomycota</taxon>
        <taxon>Agaricomycotina</taxon>
        <taxon>Agaricomycetes</taxon>
        <taxon>Polyporales</taxon>
        <taxon>Sparassidaceae</taxon>
        <taxon>Sparassis</taxon>
    </lineage>
</organism>
<dbReference type="GeneID" id="38786129"/>
<accession>A0A401H472</accession>
<dbReference type="Proteomes" id="UP000287166">
    <property type="component" value="Unassembled WGS sequence"/>
</dbReference>
<dbReference type="InParanoid" id="A0A401H472"/>
<evidence type="ECO:0000313" key="3">
    <source>
        <dbReference type="Proteomes" id="UP000287166"/>
    </source>
</evidence>
<feature type="region of interest" description="Disordered" evidence="1">
    <location>
        <begin position="102"/>
        <end position="121"/>
    </location>
</feature>
<feature type="compositionally biased region" description="Basic and acidic residues" evidence="1">
    <location>
        <begin position="14"/>
        <end position="28"/>
    </location>
</feature>
<dbReference type="OrthoDB" id="2803160at2759"/>
<dbReference type="AlphaFoldDB" id="A0A401H472"/>
<gene>
    <name evidence="2" type="ORF">SCP_1502200</name>
</gene>
<comment type="caution">
    <text evidence="2">The sequence shown here is derived from an EMBL/GenBank/DDBJ whole genome shotgun (WGS) entry which is preliminary data.</text>
</comment>
<dbReference type="EMBL" id="BFAD01000015">
    <property type="protein sequence ID" value="GBE89212.1"/>
    <property type="molecule type" value="Genomic_DNA"/>
</dbReference>
<dbReference type="STRING" id="139825.A0A401H472"/>
<evidence type="ECO:0000256" key="1">
    <source>
        <dbReference type="SAM" id="MobiDB-lite"/>
    </source>
</evidence>
<sequence length="145" mass="14916">MDAPSGTAGVTAGDGHRQLFDHRKDDPVRFSVFSRPCASPNGANQSAVLGRPTPTPKSSGDYVSASSTSSASYAQSSISSNFKLSSATTDTSSAASALFDSANAKGHGRRPEGEDSASGANAFSTQLKKLYHAISALEARIMGED</sequence>
<feature type="region of interest" description="Disordered" evidence="1">
    <location>
        <begin position="1"/>
        <end position="66"/>
    </location>
</feature>
<reference evidence="2 3" key="1">
    <citation type="journal article" date="2018" name="Sci. Rep.">
        <title>Genome sequence of the cauliflower mushroom Sparassis crispa (Hanabiratake) and its association with beneficial usage.</title>
        <authorList>
            <person name="Kiyama R."/>
            <person name="Furutani Y."/>
            <person name="Kawaguchi K."/>
            <person name="Nakanishi T."/>
        </authorList>
    </citation>
    <scope>NUCLEOTIDE SEQUENCE [LARGE SCALE GENOMIC DNA]</scope>
</reference>
<keyword evidence="3" id="KW-1185">Reference proteome</keyword>
<protein>
    <submittedName>
        <fullName evidence="2">Uncharacterized protein</fullName>
    </submittedName>
</protein>
<name>A0A401H472_9APHY</name>